<dbReference type="EMBL" id="JNVN01000232">
    <property type="protein sequence ID" value="KHJ35850.1"/>
    <property type="molecule type" value="Genomic_DNA"/>
</dbReference>
<protein>
    <submittedName>
        <fullName evidence="1">Uncharacterized protein</fullName>
    </submittedName>
</protein>
<comment type="caution">
    <text evidence="1">The sequence shown here is derived from an EMBL/GenBank/DDBJ whole genome shotgun (WGS) entry which is preliminary data.</text>
</comment>
<dbReference type="HOGENOM" id="CLU_1918619_0_0_1"/>
<dbReference type="Proteomes" id="UP000030854">
    <property type="component" value="Unassembled WGS sequence"/>
</dbReference>
<evidence type="ECO:0000313" key="2">
    <source>
        <dbReference type="Proteomes" id="UP000030854"/>
    </source>
</evidence>
<evidence type="ECO:0000313" key="1">
    <source>
        <dbReference type="EMBL" id="KHJ35850.1"/>
    </source>
</evidence>
<sequence>MNFASAAIVITLQNSVLEHFLVKTMARPCTLKILVWLLLGVETVEGLITPTVGYREFQAAARARAVEEKASEMEAIKQNLRGMGDTEATSERVEVMVEIILEISEPDEVRVNILENVKQESVSITADSTMNL</sequence>
<proteinExistence type="predicted"/>
<keyword evidence="2" id="KW-1185">Reference proteome</keyword>
<organism evidence="1 2">
    <name type="scientific">Uncinula necator</name>
    <name type="common">Grape powdery mildew</name>
    <dbReference type="NCBI Taxonomy" id="52586"/>
    <lineage>
        <taxon>Eukaryota</taxon>
        <taxon>Fungi</taxon>
        <taxon>Dikarya</taxon>
        <taxon>Ascomycota</taxon>
        <taxon>Pezizomycotina</taxon>
        <taxon>Leotiomycetes</taxon>
        <taxon>Erysiphales</taxon>
        <taxon>Erysiphaceae</taxon>
        <taxon>Erysiphe</taxon>
    </lineage>
</organism>
<dbReference type="AlphaFoldDB" id="A0A0B1PEW1"/>
<gene>
    <name evidence="1" type="ORF">EV44_g0262</name>
</gene>
<accession>A0A0B1PEW1</accession>
<name>A0A0B1PEW1_UNCNE</name>
<reference evidence="1 2" key="1">
    <citation type="journal article" date="2014" name="BMC Genomics">
        <title>Adaptive genomic structural variation in the grape powdery mildew pathogen, Erysiphe necator.</title>
        <authorList>
            <person name="Jones L."/>
            <person name="Riaz S."/>
            <person name="Morales-Cruz A."/>
            <person name="Amrine K.C."/>
            <person name="McGuire B."/>
            <person name="Gubler W.D."/>
            <person name="Walker M.A."/>
            <person name="Cantu D."/>
        </authorList>
    </citation>
    <scope>NUCLEOTIDE SEQUENCE [LARGE SCALE GENOMIC DNA]</scope>
    <source>
        <strain evidence="2">c</strain>
    </source>
</reference>